<feature type="compositionally biased region" description="Basic and acidic residues" evidence="2">
    <location>
        <begin position="391"/>
        <end position="402"/>
    </location>
</feature>
<feature type="transmembrane region" description="Helical" evidence="3">
    <location>
        <begin position="217"/>
        <end position="239"/>
    </location>
</feature>
<keyword evidence="3" id="KW-0812">Transmembrane</keyword>
<dbReference type="AlphaFoldDB" id="A0A6B0SGE5"/>
<evidence type="ECO:0000256" key="3">
    <source>
        <dbReference type="SAM" id="Phobius"/>
    </source>
</evidence>
<organism evidence="5 6">
    <name type="scientific">Halobacterium bonnevillei</name>
    <dbReference type="NCBI Taxonomy" id="2692200"/>
    <lineage>
        <taxon>Archaea</taxon>
        <taxon>Methanobacteriati</taxon>
        <taxon>Methanobacteriota</taxon>
        <taxon>Stenosarchaea group</taxon>
        <taxon>Halobacteria</taxon>
        <taxon>Halobacteriales</taxon>
        <taxon>Halobacteriaceae</taxon>
        <taxon>Halobacterium</taxon>
    </lineage>
</organism>
<evidence type="ECO:0000259" key="4">
    <source>
        <dbReference type="PROSITE" id="PS51201"/>
    </source>
</evidence>
<dbReference type="Proteomes" id="UP000471521">
    <property type="component" value="Unassembled WGS sequence"/>
</dbReference>
<comment type="subcellular location">
    <subcellularLocation>
        <location evidence="1">Cell membrane</location>
        <topology evidence="1">Multi-pass membrane protein</topology>
    </subcellularLocation>
</comment>
<dbReference type="Pfam" id="PF02254">
    <property type="entry name" value="TrkA_N"/>
    <property type="match status" value="1"/>
</dbReference>
<dbReference type="SUPFAM" id="SSF81324">
    <property type="entry name" value="Voltage-gated potassium channels"/>
    <property type="match status" value="1"/>
</dbReference>
<dbReference type="PROSITE" id="PS51201">
    <property type="entry name" value="RCK_N"/>
    <property type="match status" value="1"/>
</dbReference>
<feature type="compositionally biased region" description="Acidic residues" evidence="2">
    <location>
        <begin position="403"/>
        <end position="416"/>
    </location>
</feature>
<protein>
    <submittedName>
        <fullName evidence="5">Potassium channel protein</fullName>
    </submittedName>
</protein>
<feature type="transmembrane region" description="Helical" evidence="3">
    <location>
        <begin position="183"/>
        <end position="205"/>
    </location>
</feature>
<dbReference type="InterPro" id="IPR036291">
    <property type="entry name" value="NAD(P)-bd_dom_sf"/>
</dbReference>
<dbReference type="InterPro" id="IPR003148">
    <property type="entry name" value="RCK_N"/>
</dbReference>
<dbReference type="InterPro" id="IPR013099">
    <property type="entry name" value="K_chnl_dom"/>
</dbReference>
<dbReference type="SUPFAM" id="SSF51735">
    <property type="entry name" value="NAD(P)-binding Rossmann-fold domains"/>
    <property type="match status" value="1"/>
</dbReference>
<name>A0A6B0SGE5_9EURY</name>
<feature type="transmembrane region" description="Helical" evidence="3">
    <location>
        <begin position="77"/>
        <end position="96"/>
    </location>
</feature>
<feature type="transmembrane region" description="Helical" evidence="3">
    <location>
        <begin position="39"/>
        <end position="57"/>
    </location>
</feature>
<dbReference type="Pfam" id="PF07885">
    <property type="entry name" value="Ion_trans_2"/>
    <property type="match status" value="1"/>
</dbReference>
<evidence type="ECO:0000313" key="5">
    <source>
        <dbReference type="EMBL" id="MXR19686.1"/>
    </source>
</evidence>
<feature type="domain" description="RCK N-terminal" evidence="4">
    <location>
        <begin position="262"/>
        <end position="378"/>
    </location>
</feature>
<keyword evidence="5" id="KW-0406">Ion transport</keyword>
<keyword evidence="6" id="KW-1185">Reference proteome</keyword>
<dbReference type="GO" id="GO:0006813">
    <property type="term" value="P:potassium ion transport"/>
    <property type="evidence" value="ECO:0007669"/>
    <property type="project" value="InterPro"/>
</dbReference>
<sequence length="416" mass="43903">MASDTRDGHPNAALDELFDHAERVRLVDWASFSDAKTTVLLLSAFAVVSFITGLSHLSGGAETLNGPLASLFPGAQSLVLLYGVFFAFVIGVLTVGIQRRVKVAWYGVLVALPLAMLLPLLTADAIDVPLFLIGAVALPHAVRNRQHFDQALDLSPFQIASLTAFVGAQVYGTVGAYVMRDEFVGVGTLTDAFYYIIVTGTTVGYGDATPTTQVAKLFTLSVIVLATGSFTVATGSLLVPAIESRISNAFGIMNASELSLFEDHVLVLGYGEITEPLLDELVGTTDIVVVTEDTDSATKLREEGVNVLTADPTDADTLRDARVDSASGVVVATEDDARDVLAVLAARQENPDVRIVAAATNQKHVDKLDNVGADEVISPTIIGGQMLGQAVRRETGGEGEEQRDADDDEPDVDAGG</sequence>
<dbReference type="GO" id="GO:0005886">
    <property type="term" value="C:plasma membrane"/>
    <property type="evidence" value="ECO:0007669"/>
    <property type="project" value="UniProtKB-SubCell"/>
</dbReference>
<keyword evidence="5" id="KW-0407">Ion channel</keyword>
<dbReference type="PANTHER" id="PTHR43833">
    <property type="entry name" value="POTASSIUM CHANNEL PROTEIN 2-RELATED-RELATED"/>
    <property type="match status" value="1"/>
</dbReference>
<keyword evidence="5" id="KW-0813">Transport</keyword>
<dbReference type="Gene3D" id="1.10.287.70">
    <property type="match status" value="1"/>
</dbReference>
<dbReference type="Gene3D" id="3.40.50.720">
    <property type="entry name" value="NAD(P)-binding Rossmann-like Domain"/>
    <property type="match status" value="1"/>
</dbReference>
<keyword evidence="3" id="KW-0472">Membrane</keyword>
<feature type="transmembrane region" description="Helical" evidence="3">
    <location>
        <begin position="103"/>
        <end position="120"/>
    </location>
</feature>
<dbReference type="RefSeq" id="WP_325063938.1">
    <property type="nucleotide sequence ID" value="NZ_WUUU01000012.1"/>
</dbReference>
<accession>A0A6B0SGE5</accession>
<comment type="caution">
    <text evidence="5">The sequence shown here is derived from an EMBL/GenBank/DDBJ whole genome shotgun (WGS) entry which is preliminary data.</text>
</comment>
<feature type="region of interest" description="Disordered" evidence="2">
    <location>
        <begin position="388"/>
        <end position="416"/>
    </location>
</feature>
<proteinExistence type="predicted"/>
<evidence type="ECO:0000313" key="6">
    <source>
        <dbReference type="Proteomes" id="UP000471521"/>
    </source>
</evidence>
<evidence type="ECO:0000256" key="1">
    <source>
        <dbReference type="ARBA" id="ARBA00004651"/>
    </source>
</evidence>
<evidence type="ECO:0000256" key="2">
    <source>
        <dbReference type="SAM" id="MobiDB-lite"/>
    </source>
</evidence>
<dbReference type="GO" id="GO:0034220">
    <property type="term" value="P:monoatomic ion transmembrane transport"/>
    <property type="evidence" value="ECO:0007669"/>
    <property type="project" value="UniProtKB-KW"/>
</dbReference>
<keyword evidence="3" id="KW-1133">Transmembrane helix</keyword>
<dbReference type="EMBL" id="WUUU01000012">
    <property type="protein sequence ID" value="MXR19686.1"/>
    <property type="molecule type" value="Genomic_DNA"/>
</dbReference>
<feature type="transmembrane region" description="Helical" evidence="3">
    <location>
        <begin position="154"/>
        <end position="177"/>
    </location>
</feature>
<dbReference type="InterPro" id="IPR050721">
    <property type="entry name" value="Trk_Ktr_HKT_K-transport"/>
</dbReference>
<gene>
    <name evidence="5" type="ORF">GRX66_03350</name>
</gene>
<reference evidence="5 6" key="1">
    <citation type="submission" date="2019-12" db="EMBL/GenBank/DDBJ databases">
        <title>Isolation and characterization of three novel carbon monoxide-oxidizing members of Halobacteria from salione crusts and soils.</title>
        <authorList>
            <person name="Myers M.R."/>
            <person name="King G.M."/>
        </authorList>
    </citation>
    <scope>NUCLEOTIDE SEQUENCE [LARGE SCALE GENOMIC DNA]</scope>
    <source>
        <strain evidence="5 6">PCN9</strain>
    </source>
</reference>
<dbReference type="PANTHER" id="PTHR43833:SF9">
    <property type="entry name" value="POTASSIUM CHANNEL PROTEIN YUGO-RELATED"/>
    <property type="match status" value="1"/>
</dbReference>